<dbReference type="RefSeq" id="WP_406790302.1">
    <property type="nucleotide sequence ID" value="NZ_JBJHZX010000001.1"/>
</dbReference>
<keyword evidence="2" id="KW-1185">Reference proteome</keyword>
<name>A0ABW8SDU8_9CLOT</name>
<accession>A0ABW8SDU8</accession>
<evidence type="ECO:0000313" key="1">
    <source>
        <dbReference type="EMBL" id="MFL0194187.1"/>
    </source>
</evidence>
<protein>
    <submittedName>
        <fullName evidence="1">Uncharacterized protein</fullName>
    </submittedName>
</protein>
<dbReference type="EMBL" id="JBJHZX010000001">
    <property type="protein sequence ID" value="MFL0194187.1"/>
    <property type="molecule type" value="Genomic_DNA"/>
</dbReference>
<organism evidence="1 2">
    <name type="scientific">Candidatus Clostridium eludens</name>
    <dbReference type="NCBI Taxonomy" id="3381663"/>
    <lineage>
        <taxon>Bacteria</taxon>
        <taxon>Bacillati</taxon>
        <taxon>Bacillota</taxon>
        <taxon>Clostridia</taxon>
        <taxon>Eubacteriales</taxon>
        <taxon>Clostridiaceae</taxon>
        <taxon>Clostridium</taxon>
    </lineage>
</organism>
<gene>
    <name evidence="1" type="ORF">ACJDU8_01075</name>
</gene>
<evidence type="ECO:0000313" key="2">
    <source>
        <dbReference type="Proteomes" id="UP001623660"/>
    </source>
</evidence>
<sequence>MDTLNQVWKSFNNKVLAEFSRNNPEPFKKVFKDAKEISHDMWISVMEDGALDYHPTKSYIGNGEYGNCILIIFEFKYKFQEIAENRRRLYLQWTYQYKGSLCTKYYAVKR</sequence>
<comment type="caution">
    <text evidence="1">The sequence shown here is derived from an EMBL/GenBank/DDBJ whole genome shotgun (WGS) entry which is preliminary data.</text>
</comment>
<reference evidence="1 2" key="1">
    <citation type="submission" date="2024-11" db="EMBL/GenBank/DDBJ databases">
        <authorList>
            <person name="Heng Y.C."/>
            <person name="Lim A.C.H."/>
            <person name="Lee J.K.Y."/>
            <person name="Kittelmann S."/>
        </authorList>
    </citation>
    <scope>NUCLEOTIDE SEQUENCE [LARGE SCALE GENOMIC DNA]</scope>
    <source>
        <strain evidence="1 2">WILCCON 0269</strain>
    </source>
</reference>
<proteinExistence type="predicted"/>
<dbReference type="Proteomes" id="UP001623660">
    <property type="component" value="Unassembled WGS sequence"/>
</dbReference>